<evidence type="ECO:0000313" key="5">
    <source>
        <dbReference type="Proteomes" id="UP000054359"/>
    </source>
</evidence>
<dbReference type="InterPro" id="IPR002172">
    <property type="entry name" value="LDrepeatLR_classA_rpt"/>
</dbReference>
<reference evidence="4 5" key="1">
    <citation type="submission" date="2013-11" db="EMBL/GenBank/DDBJ databases">
        <title>Genome sequencing of Stegodyphus mimosarum.</title>
        <authorList>
            <person name="Bechsgaard J."/>
        </authorList>
    </citation>
    <scope>NUCLEOTIDE SEQUENCE [LARGE SCALE GENOMIC DNA]</scope>
</reference>
<feature type="non-terminal residue" evidence="4">
    <location>
        <position position="154"/>
    </location>
</feature>
<dbReference type="InterPro" id="IPR009003">
    <property type="entry name" value="Peptidase_S1_PA"/>
</dbReference>
<dbReference type="PROSITE" id="PS00134">
    <property type="entry name" value="TRYPSIN_HIS"/>
    <property type="match status" value="1"/>
</dbReference>
<dbReference type="PANTHER" id="PTHR24252">
    <property type="entry name" value="ACROSIN-RELATED"/>
    <property type="match status" value="1"/>
</dbReference>
<keyword evidence="1 2" id="KW-1015">Disulfide bond</keyword>
<dbReference type="PROSITE" id="PS50068">
    <property type="entry name" value="LDLRA_2"/>
    <property type="match status" value="1"/>
</dbReference>
<gene>
    <name evidence="4" type="ORF">X975_15698</name>
</gene>
<dbReference type="SMART" id="SM00192">
    <property type="entry name" value="LDLa"/>
    <property type="match status" value="1"/>
</dbReference>
<accession>A0A087US61</accession>
<evidence type="ECO:0000313" key="4">
    <source>
        <dbReference type="EMBL" id="KFM80200.1"/>
    </source>
</evidence>
<keyword evidence="5" id="KW-1185">Reference proteome</keyword>
<dbReference type="OrthoDB" id="6435595at2759"/>
<evidence type="ECO:0000259" key="3">
    <source>
        <dbReference type="PROSITE" id="PS50240"/>
    </source>
</evidence>
<feature type="disulfide bond" evidence="2">
    <location>
        <begin position="27"/>
        <end position="45"/>
    </location>
</feature>
<dbReference type="Proteomes" id="UP000054359">
    <property type="component" value="Unassembled WGS sequence"/>
</dbReference>
<dbReference type="SUPFAM" id="SSF57424">
    <property type="entry name" value="LDL receptor-like module"/>
    <property type="match status" value="1"/>
</dbReference>
<evidence type="ECO:0000256" key="2">
    <source>
        <dbReference type="PROSITE-ProRule" id="PRU00124"/>
    </source>
</evidence>
<dbReference type="OMA" id="AYSEPNG"/>
<proteinExistence type="predicted"/>
<dbReference type="InterPro" id="IPR043504">
    <property type="entry name" value="Peptidase_S1_PA_chymotrypsin"/>
</dbReference>
<feature type="disulfide bond" evidence="2">
    <location>
        <begin position="39"/>
        <end position="54"/>
    </location>
</feature>
<dbReference type="SUPFAM" id="SSF50494">
    <property type="entry name" value="Trypsin-like serine proteases"/>
    <property type="match status" value="1"/>
</dbReference>
<feature type="disulfide bond" evidence="2">
    <location>
        <begin position="20"/>
        <end position="32"/>
    </location>
</feature>
<dbReference type="AlphaFoldDB" id="A0A087US61"/>
<name>A0A087US61_STEMI</name>
<dbReference type="GO" id="GO:0004252">
    <property type="term" value="F:serine-type endopeptidase activity"/>
    <property type="evidence" value="ECO:0007669"/>
    <property type="project" value="InterPro"/>
</dbReference>
<dbReference type="PANTHER" id="PTHR24252:SF7">
    <property type="entry name" value="HYALIN"/>
    <property type="match status" value="1"/>
</dbReference>
<dbReference type="GO" id="GO:0006508">
    <property type="term" value="P:proteolysis"/>
    <property type="evidence" value="ECO:0007669"/>
    <property type="project" value="InterPro"/>
</dbReference>
<dbReference type="Pfam" id="PF00057">
    <property type="entry name" value="Ldl_recept_a"/>
    <property type="match status" value="1"/>
</dbReference>
<dbReference type="EMBL" id="KK121312">
    <property type="protein sequence ID" value="KFM80200.1"/>
    <property type="molecule type" value="Genomic_DNA"/>
</dbReference>
<sequence length="154" mass="17207">MKGGRGFLIEYESSPYMTLCDSGYYECNNRNCYDRKKKCDGVDDCGDGTDEEECDFPMVKFPKECGNPPIKPKTIWNSPDSSPDRIVGGEPVIPNSWPWQVSLQDAYSEPNGHFCGGALINAQWVVTATHCVAGRPYPGFIKIHFGAHSKYNRT</sequence>
<evidence type="ECO:0000256" key="1">
    <source>
        <dbReference type="ARBA" id="ARBA00023157"/>
    </source>
</evidence>
<dbReference type="Gene3D" id="4.10.400.10">
    <property type="entry name" value="Low-density Lipoprotein Receptor"/>
    <property type="match status" value="1"/>
</dbReference>
<dbReference type="PROSITE" id="PS50240">
    <property type="entry name" value="TRYPSIN_DOM"/>
    <property type="match status" value="1"/>
</dbReference>
<dbReference type="InterPro" id="IPR018114">
    <property type="entry name" value="TRYPSIN_HIS"/>
</dbReference>
<dbReference type="STRING" id="407821.A0A087US61"/>
<dbReference type="InterPro" id="IPR001254">
    <property type="entry name" value="Trypsin_dom"/>
</dbReference>
<protein>
    <submittedName>
        <fullName evidence="4">Plasminogen</fullName>
    </submittedName>
</protein>
<dbReference type="Pfam" id="PF00089">
    <property type="entry name" value="Trypsin"/>
    <property type="match status" value="1"/>
</dbReference>
<dbReference type="CDD" id="cd00112">
    <property type="entry name" value="LDLa"/>
    <property type="match status" value="1"/>
</dbReference>
<feature type="domain" description="Peptidase S1" evidence="3">
    <location>
        <begin position="86"/>
        <end position="154"/>
    </location>
</feature>
<dbReference type="InterPro" id="IPR036055">
    <property type="entry name" value="LDL_receptor-like_sf"/>
</dbReference>
<dbReference type="Gene3D" id="2.40.10.10">
    <property type="entry name" value="Trypsin-like serine proteases"/>
    <property type="match status" value="1"/>
</dbReference>
<organism evidence="4 5">
    <name type="scientific">Stegodyphus mimosarum</name>
    <name type="common">African social velvet spider</name>
    <dbReference type="NCBI Taxonomy" id="407821"/>
    <lineage>
        <taxon>Eukaryota</taxon>
        <taxon>Metazoa</taxon>
        <taxon>Ecdysozoa</taxon>
        <taxon>Arthropoda</taxon>
        <taxon>Chelicerata</taxon>
        <taxon>Arachnida</taxon>
        <taxon>Araneae</taxon>
        <taxon>Araneomorphae</taxon>
        <taxon>Entelegynae</taxon>
        <taxon>Eresoidea</taxon>
        <taxon>Eresidae</taxon>
        <taxon>Stegodyphus</taxon>
    </lineage>
</organism>